<comment type="caution">
    <text evidence="1">The sequence shown here is derived from an EMBL/GenBank/DDBJ whole genome shotgun (WGS) entry which is preliminary data.</text>
</comment>
<sequence length="146" mass="17433">MKWDIYIYKELIITKNILGINFTELCEKQTKELKKGIDEKYITTNAKDMFKWQNIKNYFAIQNGIAWKWISEFIGDKENIIFFNESDEKIAFLFYSSYDLINILSETSGFEFYVTDRSLSYLICCNHHDYLIVAGKAKKWLMNRTN</sequence>
<name>A0ACC8XEJ4_9FIRM</name>
<gene>
    <name evidence="1" type="ORF">AN396_03595</name>
</gene>
<accession>A0ACC8XEJ4</accession>
<proteinExistence type="predicted"/>
<dbReference type="Proteomes" id="UP000188605">
    <property type="component" value="Unassembled WGS sequence"/>
</dbReference>
<organism evidence="1 2">
    <name type="scientific">Candidatus Epulonipiscium fishelsonii</name>
    <dbReference type="NCBI Taxonomy" id="77094"/>
    <lineage>
        <taxon>Bacteria</taxon>
        <taxon>Bacillati</taxon>
        <taxon>Bacillota</taxon>
        <taxon>Clostridia</taxon>
        <taxon>Lachnospirales</taxon>
        <taxon>Lachnospiraceae</taxon>
        <taxon>Candidatus Epulonipiscium</taxon>
    </lineage>
</organism>
<reference evidence="1" key="1">
    <citation type="submission" date="2016-08" db="EMBL/GenBank/DDBJ databases">
        <authorList>
            <person name="Ngugi D.K."/>
            <person name="Miyake S."/>
            <person name="Stingl U."/>
        </authorList>
    </citation>
    <scope>NUCLEOTIDE SEQUENCE</scope>
    <source>
        <strain evidence="1">SCG-B11WGA-EpuloA1</strain>
    </source>
</reference>
<evidence type="ECO:0000313" key="2">
    <source>
        <dbReference type="Proteomes" id="UP000188605"/>
    </source>
</evidence>
<evidence type="ECO:0000313" key="1">
    <source>
        <dbReference type="EMBL" id="ONI41415.1"/>
    </source>
</evidence>
<dbReference type="EMBL" id="LJDB01000038">
    <property type="protein sequence ID" value="ONI41415.1"/>
    <property type="molecule type" value="Genomic_DNA"/>
</dbReference>
<keyword evidence="2" id="KW-1185">Reference proteome</keyword>
<protein>
    <submittedName>
        <fullName evidence="1">Uncharacterized protein</fullName>
    </submittedName>
</protein>